<dbReference type="NCBIfam" id="TIGR00374">
    <property type="entry name" value="flippase-like domain"/>
    <property type="match status" value="1"/>
</dbReference>
<dbReference type="GO" id="GO:0005886">
    <property type="term" value="C:plasma membrane"/>
    <property type="evidence" value="ECO:0007669"/>
    <property type="project" value="UniProtKB-SubCell"/>
</dbReference>
<dbReference type="GeneID" id="25406863"/>
<dbReference type="RefSeq" id="WP_020962069.1">
    <property type="nucleotide sequence ID" value="NZ_CP007493.1"/>
</dbReference>
<organism evidence="8 9">
    <name type="scientific">Thermofilum adornatum 1505</name>
    <dbReference type="NCBI Taxonomy" id="697581"/>
    <lineage>
        <taxon>Archaea</taxon>
        <taxon>Thermoproteota</taxon>
        <taxon>Thermoprotei</taxon>
        <taxon>Thermofilales</taxon>
        <taxon>Thermofilaceae</taxon>
        <taxon>Thermofilum</taxon>
    </lineage>
</organism>
<proteinExistence type="inferred from homology"/>
<comment type="subcellular location">
    <subcellularLocation>
        <location evidence="1">Cell membrane</location>
        <topology evidence="1">Multi-pass membrane protein</topology>
    </subcellularLocation>
</comment>
<protein>
    <submittedName>
        <fullName evidence="8">Uncharacterized protein</fullName>
    </submittedName>
</protein>
<feature type="transmembrane region" description="Helical" evidence="7">
    <location>
        <begin position="222"/>
        <end position="244"/>
    </location>
</feature>
<evidence type="ECO:0000256" key="1">
    <source>
        <dbReference type="ARBA" id="ARBA00004651"/>
    </source>
</evidence>
<keyword evidence="4 7" id="KW-0812">Transmembrane</keyword>
<dbReference type="STRING" id="697581.TCARB_1459"/>
<keyword evidence="3" id="KW-1003">Cell membrane</keyword>
<evidence type="ECO:0000256" key="7">
    <source>
        <dbReference type="SAM" id="Phobius"/>
    </source>
</evidence>
<feature type="transmembrane region" description="Helical" evidence="7">
    <location>
        <begin position="305"/>
        <end position="327"/>
    </location>
</feature>
<accession>A0A3G1A894</accession>
<evidence type="ECO:0000256" key="4">
    <source>
        <dbReference type="ARBA" id="ARBA00022692"/>
    </source>
</evidence>
<evidence type="ECO:0000313" key="9">
    <source>
        <dbReference type="Proteomes" id="UP000266720"/>
    </source>
</evidence>
<evidence type="ECO:0000256" key="2">
    <source>
        <dbReference type="ARBA" id="ARBA00011061"/>
    </source>
</evidence>
<dbReference type="EMBL" id="CP007493">
    <property type="protein sequence ID" value="AJB42503.1"/>
    <property type="molecule type" value="Genomic_DNA"/>
</dbReference>
<dbReference type="KEGG" id="tcb:TCARB_1459"/>
<sequence length="361" mass="40767">MPIAKKRLVLVLELLIVLVIFAYTLYNFNVENFLEALSNIEPLDLLPIFVFEATYYLAHAAAFWLLCKKSFNLSFWDALGGSMLAWLVDILLPGAFIEGDVARAIFLRTKGDWPRAVSYTVFYRFLINITMVIFIVFTSLLAINLLKFYEQYFLLYMGIVVATLLASALLYLFLWKPQIIKKAVLGIAVRLKAKSLDKFEKDLDTFLAYVAQSSRDFNPRNIYLWGAIIFLLVQWVAGIMTPYFSLKAIGVEVNPFLIGPGYTILTIYSLASIGIPFMVGSIDAALITLYILLGVPKEKALVATLLGRSITIIFSISFIYPIGIHFARKVFSSTSFSSIKETIDKAIKEYGFSYGSQRQDK</sequence>
<reference evidence="9" key="1">
    <citation type="book" date="2010" name="EXTREMOPHILES" publisher="0:0-0">
        <title>Complete genome sequences of ten hyperthermophilic archaea reveal their metabolic capabilities and possible ecological roles.</title>
        <editorList>
            <person name="?"/>
        </editorList>
        <authorList>
            <person name="Ravin N.V."/>
            <person name="Mardanov A.V."/>
            <person name="Bonch-Osmolovskaya E.A."/>
            <person name="Skryabin K.G."/>
        </authorList>
    </citation>
    <scope>NUCLEOTIDE SEQUENCE [LARGE SCALE GENOMIC DNA]</scope>
    <source>
        <strain evidence="9">1505</strain>
    </source>
</reference>
<dbReference type="AlphaFoldDB" id="A0A3G1A894"/>
<dbReference type="PANTHER" id="PTHR39087:SF2">
    <property type="entry name" value="UPF0104 MEMBRANE PROTEIN MJ1595"/>
    <property type="match status" value="1"/>
</dbReference>
<keyword evidence="6 7" id="KW-0472">Membrane</keyword>
<keyword evidence="5 7" id="KW-1133">Transmembrane helix</keyword>
<dbReference type="Proteomes" id="UP000266720">
    <property type="component" value="Chromosome"/>
</dbReference>
<evidence type="ECO:0000256" key="6">
    <source>
        <dbReference type="ARBA" id="ARBA00023136"/>
    </source>
</evidence>
<evidence type="ECO:0000256" key="3">
    <source>
        <dbReference type="ARBA" id="ARBA00022475"/>
    </source>
</evidence>
<dbReference type="GeneID" id="16573022"/>
<feature type="transmembrane region" description="Helical" evidence="7">
    <location>
        <begin position="125"/>
        <end position="146"/>
    </location>
</feature>
<feature type="transmembrane region" description="Helical" evidence="7">
    <location>
        <begin position="7"/>
        <end position="26"/>
    </location>
</feature>
<comment type="similarity">
    <text evidence="2">Belongs to the UPF0104 family.</text>
</comment>
<evidence type="ECO:0000256" key="5">
    <source>
        <dbReference type="ARBA" id="ARBA00022989"/>
    </source>
</evidence>
<name>A0A3G1A894_9CREN</name>
<evidence type="ECO:0000313" key="8">
    <source>
        <dbReference type="EMBL" id="AJB42503.1"/>
    </source>
</evidence>
<dbReference type="PANTHER" id="PTHR39087">
    <property type="entry name" value="UPF0104 MEMBRANE PROTEIN MJ1595"/>
    <property type="match status" value="1"/>
</dbReference>
<dbReference type="InterPro" id="IPR022791">
    <property type="entry name" value="L-PG_synthase/AglD"/>
</dbReference>
<gene>
    <name evidence="8" type="ORF">TCARB_1459</name>
</gene>
<feature type="transmembrane region" description="Helical" evidence="7">
    <location>
        <begin position="264"/>
        <end position="293"/>
    </location>
</feature>
<dbReference type="Pfam" id="PF03706">
    <property type="entry name" value="LPG_synthase_TM"/>
    <property type="match status" value="1"/>
</dbReference>
<feature type="transmembrane region" description="Helical" evidence="7">
    <location>
        <begin position="152"/>
        <end position="174"/>
    </location>
</feature>
<feature type="transmembrane region" description="Helical" evidence="7">
    <location>
        <begin position="46"/>
        <end position="66"/>
    </location>
</feature>